<accession>A0ABV8SNQ1</accession>
<evidence type="ECO:0000256" key="2">
    <source>
        <dbReference type="SAM" id="Phobius"/>
    </source>
</evidence>
<dbReference type="Proteomes" id="UP001595904">
    <property type="component" value="Unassembled WGS sequence"/>
</dbReference>
<gene>
    <name evidence="3" type="ORF">ACFPN2_02920</name>
</gene>
<dbReference type="RefSeq" id="WP_380594800.1">
    <property type="nucleotide sequence ID" value="NZ_JBHSDU010000001.1"/>
</dbReference>
<evidence type="ECO:0000313" key="3">
    <source>
        <dbReference type="EMBL" id="MFC4308024.1"/>
    </source>
</evidence>
<feature type="transmembrane region" description="Helical" evidence="2">
    <location>
        <begin position="12"/>
        <end position="28"/>
    </location>
</feature>
<dbReference type="EMBL" id="JBHSDU010000001">
    <property type="protein sequence ID" value="MFC4308024.1"/>
    <property type="molecule type" value="Genomic_DNA"/>
</dbReference>
<organism evidence="3 4">
    <name type="scientific">Steroidobacter flavus</name>
    <dbReference type="NCBI Taxonomy" id="1842136"/>
    <lineage>
        <taxon>Bacteria</taxon>
        <taxon>Pseudomonadati</taxon>
        <taxon>Pseudomonadota</taxon>
        <taxon>Gammaproteobacteria</taxon>
        <taxon>Steroidobacterales</taxon>
        <taxon>Steroidobacteraceae</taxon>
        <taxon>Steroidobacter</taxon>
    </lineage>
</organism>
<feature type="region of interest" description="Disordered" evidence="1">
    <location>
        <begin position="190"/>
        <end position="222"/>
    </location>
</feature>
<protein>
    <submittedName>
        <fullName evidence="3">Uncharacterized protein</fullName>
    </submittedName>
</protein>
<reference evidence="4" key="1">
    <citation type="journal article" date="2019" name="Int. J. Syst. Evol. Microbiol.">
        <title>The Global Catalogue of Microorganisms (GCM) 10K type strain sequencing project: providing services to taxonomists for standard genome sequencing and annotation.</title>
        <authorList>
            <consortium name="The Broad Institute Genomics Platform"/>
            <consortium name="The Broad Institute Genome Sequencing Center for Infectious Disease"/>
            <person name="Wu L."/>
            <person name="Ma J."/>
        </authorList>
    </citation>
    <scope>NUCLEOTIDE SEQUENCE [LARGE SCALE GENOMIC DNA]</scope>
    <source>
        <strain evidence="4">CGMCC 1.10759</strain>
    </source>
</reference>
<feature type="region of interest" description="Disordered" evidence="1">
    <location>
        <begin position="113"/>
        <end position="138"/>
    </location>
</feature>
<evidence type="ECO:0000313" key="4">
    <source>
        <dbReference type="Proteomes" id="UP001595904"/>
    </source>
</evidence>
<sequence length="222" mass="23670">MARDQRLRRFGVFLFVTGAHVLLLLLPLDVERRERGEPAGGERTAQLFFLRAPAVERRARREPRQPGEPEIKTNIEVAAPASITAIPPSGSAAAGPGAALSIDWSEEARRSAADAVAKAPSHDRSRCDSTGLDDPALPNCKPAPEFRWAPPKAGFSGGLPYISVGDHCVIGLGFFGCGFGKPAANGNLFDGMDAPDRDRSSVPDPNPPAQGRPRTSDAMPRQ</sequence>
<keyword evidence="2" id="KW-0472">Membrane</keyword>
<keyword evidence="4" id="KW-1185">Reference proteome</keyword>
<name>A0ABV8SNQ1_9GAMM</name>
<keyword evidence="2" id="KW-1133">Transmembrane helix</keyword>
<comment type="caution">
    <text evidence="3">The sequence shown here is derived from an EMBL/GenBank/DDBJ whole genome shotgun (WGS) entry which is preliminary data.</text>
</comment>
<proteinExistence type="predicted"/>
<keyword evidence="2" id="KW-0812">Transmembrane</keyword>
<evidence type="ECO:0000256" key="1">
    <source>
        <dbReference type="SAM" id="MobiDB-lite"/>
    </source>
</evidence>